<keyword evidence="2" id="KW-1185">Reference proteome</keyword>
<organism evidence="1 2">
    <name type="scientific">Funneliformis geosporum</name>
    <dbReference type="NCBI Taxonomy" id="1117311"/>
    <lineage>
        <taxon>Eukaryota</taxon>
        <taxon>Fungi</taxon>
        <taxon>Fungi incertae sedis</taxon>
        <taxon>Mucoromycota</taxon>
        <taxon>Glomeromycotina</taxon>
        <taxon>Glomeromycetes</taxon>
        <taxon>Glomerales</taxon>
        <taxon>Glomeraceae</taxon>
        <taxon>Funneliformis</taxon>
    </lineage>
</organism>
<evidence type="ECO:0000313" key="1">
    <source>
        <dbReference type="EMBL" id="CAI2190092.1"/>
    </source>
</evidence>
<accession>A0A9W4WVK9</accession>
<reference evidence="1" key="1">
    <citation type="submission" date="2022-08" db="EMBL/GenBank/DDBJ databases">
        <authorList>
            <person name="Kallberg Y."/>
            <person name="Tangrot J."/>
            <person name="Rosling A."/>
        </authorList>
    </citation>
    <scope>NUCLEOTIDE SEQUENCE</scope>
    <source>
        <strain evidence="1">Wild A</strain>
    </source>
</reference>
<gene>
    <name evidence="1" type="ORF">FWILDA_LOCUS14403</name>
</gene>
<dbReference type="EMBL" id="CAMKVN010006254">
    <property type="protein sequence ID" value="CAI2190092.1"/>
    <property type="molecule type" value="Genomic_DNA"/>
</dbReference>
<evidence type="ECO:0000313" key="2">
    <source>
        <dbReference type="Proteomes" id="UP001153678"/>
    </source>
</evidence>
<name>A0A9W4WVK9_9GLOM</name>
<dbReference type="Proteomes" id="UP001153678">
    <property type="component" value="Unassembled WGS sequence"/>
</dbReference>
<sequence>VSDWVALWIPPNTNFYNLPYLGQTIIGKSYKSSLFLDKILFQHFVPINLTADPQSPSKIQNTFVACTGYTFYKES</sequence>
<dbReference type="AlphaFoldDB" id="A0A9W4WVK9"/>
<comment type="caution">
    <text evidence="1">The sequence shown here is derived from an EMBL/GenBank/DDBJ whole genome shotgun (WGS) entry which is preliminary data.</text>
</comment>
<protein>
    <submittedName>
        <fullName evidence="1">13503_t:CDS:1</fullName>
    </submittedName>
</protein>
<feature type="non-terminal residue" evidence="1">
    <location>
        <position position="1"/>
    </location>
</feature>
<proteinExistence type="predicted"/>